<protein>
    <recommendedName>
        <fullName evidence="4">Lipoprotein</fullName>
    </recommendedName>
</protein>
<comment type="caution">
    <text evidence="2">The sequence shown here is derived from an EMBL/GenBank/DDBJ whole genome shotgun (WGS) entry which is preliminary data.</text>
</comment>
<evidence type="ECO:0000313" key="3">
    <source>
        <dbReference type="Proteomes" id="UP001589707"/>
    </source>
</evidence>
<feature type="transmembrane region" description="Helical" evidence="1">
    <location>
        <begin position="14"/>
        <end position="35"/>
    </location>
</feature>
<accession>A0ABV5WZL7</accession>
<reference evidence="2 3" key="1">
    <citation type="submission" date="2024-09" db="EMBL/GenBank/DDBJ databases">
        <authorList>
            <person name="Sun Q."/>
            <person name="Mori K."/>
        </authorList>
    </citation>
    <scope>NUCLEOTIDE SEQUENCE [LARGE SCALE GENOMIC DNA]</scope>
    <source>
        <strain evidence="2 3">JCM 11683</strain>
    </source>
</reference>
<evidence type="ECO:0008006" key="4">
    <source>
        <dbReference type="Google" id="ProtNLM"/>
    </source>
</evidence>
<evidence type="ECO:0000256" key="1">
    <source>
        <dbReference type="SAM" id="Phobius"/>
    </source>
</evidence>
<proteinExistence type="predicted"/>
<organism evidence="2 3">
    <name type="scientific">Brevibacterium otitidis</name>
    <dbReference type="NCBI Taxonomy" id="53364"/>
    <lineage>
        <taxon>Bacteria</taxon>
        <taxon>Bacillati</taxon>
        <taxon>Actinomycetota</taxon>
        <taxon>Actinomycetes</taxon>
        <taxon>Micrococcales</taxon>
        <taxon>Brevibacteriaceae</taxon>
        <taxon>Brevibacterium</taxon>
    </lineage>
</organism>
<evidence type="ECO:0000313" key="2">
    <source>
        <dbReference type="EMBL" id="MFB9775338.1"/>
    </source>
</evidence>
<keyword evidence="1" id="KW-0472">Membrane</keyword>
<dbReference type="RefSeq" id="WP_376838390.1">
    <property type="nucleotide sequence ID" value="NZ_JBHMAU010000024.1"/>
</dbReference>
<gene>
    <name evidence="2" type="ORF">ACFFN1_02755</name>
</gene>
<sequence>MTQHLAPRARYRSILRAGAAMSAVALLAGCGLVGIRTSDESGAPVGIAVAPTQGPEPEPTETGPQIPEGWTLEKLDLGGECGTRVDVALPPSAEMDTSAVMLSSIYINFEEPHEQMAMRVSCDPAFQPTAAESIAFHKEYEFSYGDATRIADRDIQVPGGSGWAYKAEAGPTEPMMIGLGSGSDKGSSYNVYAVRQADGQLEDVKVTVLAVQGSPEAEQAAQTINQHIFIDEVHLTVPNWQ</sequence>
<keyword evidence="3" id="KW-1185">Reference proteome</keyword>
<dbReference type="Proteomes" id="UP001589707">
    <property type="component" value="Unassembled WGS sequence"/>
</dbReference>
<keyword evidence="1" id="KW-1133">Transmembrane helix</keyword>
<name>A0ABV5WZL7_9MICO</name>
<dbReference type="EMBL" id="JBHMAU010000024">
    <property type="protein sequence ID" value="MFB9775338.1"/>
    <property type="molecule type" value="Genomic_DNA"/>
</dbReference>
<keyword evidence="1" id="KW-0812">Transmembrane</keyword>